<evidence type="ECO:0000313" key="1">
    <source>
        <dbReference type="EnsemblPlants" id="Solyc07g027000.1.1.1"/>
    </source>
</evidence>
<sequence length="51" mass="5673">MTIAYDFLLENNGWGVTAETNYPYEEAQKVCKTEQSSAPVSINGYKVVPCI</sequence>
<dbReference type="InterPro" id="IPR038765">
    <property type="entry name" value="Papain-like_cys_pep_sf"/>
</dbReference>
<proteinExistence type="predicted"/>
<evidence type="ECO:0000313" key="2">
    <source>
        <dbReference type="Proteomes" id="UP000004994"/>
    </source>
</evidence>
<dbReference type="InParanoid" id="A0A3Q7I4A6"/>
<dbReference type="Proteomes" id="UP000004994">
    <property type="component" value="Chromosome 7"/>
</dbReference>
<dbReference type="Gramene" id="Solyc07g027000.1.1">
    <property type="protein sequence ID" value="Solyc07g027000.1.1.1"/>
    <property type="gene ID" value="Solyc07g027000.1"/>
</dbReference>
<reference evidence="1" key="2">
    <citation type="submission" date="2019-01" db="UniProtKB">
        <authorList>
            <consortium name="EnsemblPlants"/>
        </authorList>
    </citation>
    <scope>IDENTIFICATION</scope>
    <source>
        <strain evidence="1">cv. Heinz 1706</strain>
    </source>
</reference>
<dbReference type="PaxDb" id="4081-Solyc07g027000.1.1"/>
<dbReference type="STRING" id="4081.A0A3Q7I4A6"/>
<dbReference type="EnsemblPlants" id="Solyc07g027000.1.1">
    <property type="protein sequence ID" value="Solyc07g027000.1.1.1"/>
    <property type="gene ID" value="Solyc07g027000.1"/>
</dbReference>
<dbReference type="SUPFAM" id="SSF54001">
    <property type="entry name" value="Cysteine proteinases"/>
    <property type="match status" value="1"/>
</dbReference>
<organism evidence="1">
    <name type="scientific">Solanum lycopersicum</name>
    <name type="common">Tomato</name>
    <name type="synonym">Lycopersicon esculentum</name>
    <dbReference type="NCBI Taxonomy" id="4081"/>
    <lineage>
        <taxon>Eukaryota</taxon>
        <taxon>Viridiplantae</taxon>
        <taxon>Streptophyta</taxon>
        <taxon>Embryophyta</taxon>
        <taxon>Tracheophyta</taxon>
        <taxon>Spermatophyta</taxon>
        <taxon>Magnoliopsida</taxon>
        <taxon>eudicotyledons</taxon>
        <taxon>Gunneridae</taxon>
        <taxon>Pentapetalae</taxon>
        <taxon>asterids</taxon>
        <taxon>lamiids</taxon>
        <taxon>Solanales</taxon>
        <taxon>Solanaceae</taxon>
        <taxon>Solanoideae</taxon>
        <taxon>Solaneae</taxon>
        <taxon>Solanum</taxon>
        <taxon>Solanum subgen. Lycopersicon</taxon>
    </lineage>
</organism>
<dbReference type="AlphaFoldDB" id="A0A3Q7I4A6"/>
<protein>
    <submittedName>
        <fullName evidence="1">Uncharacterized protein</fullName>
    </submittedName>
</protein>
<accession>A0A3Q7I4A6</accession>
<keyword evidence="2" id="KW-1185">Reference proteome</keyword>
<reference evidence="1" key="1">
    <citation type="journal article" date="2012" name="Nature">
        <title>The tomato genome sequence provides insights into fleshy fruit evolution.</title>
        <authorList>
            <consortium name="Tomato Genome Consortium"/>
        </authorList>
    </citation>
    <scope>NUCLEOTIDE SEQUENCE [LARGE SCALE GENOMIC DNA]</scope>
    <source>
        <strain evidence="1">cv. Heinz 1706</strain>
    </source>
</reference>
<name>A0A3Q7I4A6_SOLLC</name>